<sequence length="161" mass="18727">MKVLVFTNMYPYEGAPSYGIFVKDQVDALRRERVKVDVLFINARCNKLSYISGIIQSIRRCRRNEYDLIHAQHTFCAAIALLQRKTPVILTFHEGEASATFKMRLREIIRKPYKFLAYSFNLKKLIIKLIDEIIFVARHQKNLFVTNKGVVIPCGIDLSLF</sequence>
<dbReference type="EMBL" id="BARU01016812">
    <property type="protein sequence ID" value="GAH52880.1"/>
    <property type="molecule type" value="Genomic_DNA"/>
</dbReference>
<accession>X1H727</accession>
<feature type="domain" description="Glycosyltransferase subfamily 4-like N-terminal" evidence="1">
    <location>
        <begin position="31"/>
        <end position="159"/>
    </location>
</feature>
<evidence type="ECO:0000313" key="2">
    <source>
        <dbReference type="EMBL" id="GAH52880.1"/>
    </source>
</evidence>
<protein>
    <recommendedName>
        <fullName evidence="1">Glycosyltransferase subfamily 4-like N-terminal domain-containing protein</fullName>
    </recommendedName>
</protein>
<proteinExistence type="predicted"/>
<gene>
    <name evidence="2" type="ORF">S03H2_27922</name>
</gene>
<dbReference type="SUPFAM" id="SSF53756">
    <property type="entry name" value="UDP-Glycosyltransferase/glycogen phosphorylase"/>
    <property type="match status" value="1"/>
</dbReference>
<feature type="non-terminal residue" evidence="2">
    <location>
        <position position="161"/>
    </location>
</feature>
<dbReference type="Pfam" id="PF13439">
    <property type="entry name" value="Glyco_transf_4"/>
    <property type="match status" value="1"/>
</dbReference>
<organism evidence="2">
    <name type="scientific">marine sediment metagenome</name>
    <dbReference type="NCBI Taxonomy" id="412755"/>
    <lineage>
        <taxon>unclassified sequences</taxon>
        <taxon>metagenomes</taxon>
        <taxon>ecological metagenomes</taxon>
    </lineage>
</organism>
<dbReference type="Gene3D" id="3.40.50.2000">
    <property type="entry name" value="Glycogen Phosphorylase B"/>
    <property type="match status" value="1"/>
</dbReference>
<reference evidence="2" key="1">
    <citation type="journal article" date="2014" name="Front. Microbiol.">
        <title>High frequency of phylogenetically diverse reductive dehalogenase-homologous genes in deep subseafloor sedimentary metagenomes.</title>
        <authorList>
            <person name="Kawai M."/>
            <person name="Futagami T."/>
            <person name="Toyoda A."/>
            <person name="Takaki Y."/>
            <person name="Nishi S."/>
            <person name="Hori S."/>
            <person name="Arai W."/>
            <person name="Tsubouchi T."/>
            <person name="Morono Y."/>
            <person name="Uchiyama I."/>
            <person name="Ito T."/>
            <person name="Fujiyama A."/>
            <person name="Inagaki F."/>
            <person name="Takami H."/>
        </authorList>
    </citation>
    <scope>NUCLEOTIDE SEQUENCE</scope>
    <source>
        <strain evidence="2">Expedition CK06-06</strain>
    </source>
</reference>
<name>X1H727_9ZZZZ</name>
<dbReference type="AlphaFoldDB" id="X1H727"/>
<comment type="caution">
    <text evidence="2">The sequence shown here is derived from an EMBL/GenBank/DDBJ whole genome shotgun (WGS) entry which is preliminary data.</text>
</comment>
<evidence type="ECO:0000259" key="1">
    <source>
        <dbReference type="Pfam" id="PF13439"/>
    </source>
</evidence>
<dbReference type="InterPro" id="IPR028098">
    <property type="entry name" value="Glyco_trans_4-like_N"/>
</dbReference>